<accession>A0A0T5X9M0</accession>
<dbReference type="SUPFAM" id="SSF50475">
    <property type="entry name" value="FMN-binding split barrel"/>
    <property type="match status" value="1"/>
</dbReference>
<proteinExistence type="predicted"/>
<feature type="domain" description="DUF447" evidence="1">
    <location>
        <begin position="3"/>
        <end position="116"/>
    </location>
</feature>
<dbReference type="InterPro" id="IPR049288">
    <property type="entry name" value="DUF447_C"/>
</dbReference>
<evidence type="ECO:0000259" key="1">
    <source>
        <dbReference type="Pfam" id="PF04289"/>
    </source>
</evidence>
<sequence>MIYEVIVSTLNADGSPNWAPMGLKESEGRYFLYPYKSSHTYRNLLRFGYFVANITDDILSFCLSALDDPDLQCRQAQKIAGFVYVDVCSWIEFEAFEVSEETDRGSFLCSVLYYGIGRPFKGYNRAKCSIMELLIAATRYQFYKKSFFDRCIFEAKIIVEKTGGEREMEALAVIDNYLKGVFS</sequence>
<dbReference type="Pfam" id="PF04289">
    <property type="entry name" value="DUF447_N"/>
    <property type="match status" value="1"/>
</dbReference>
<dbReference type="EMBL" id="ACJX03000001">
    <property type="protein sequence ID" value="KRT34998.1"/>
    <property type="molecule type" value="Genomic_DNA"/>
</dbReference>
<dbReference type="RefSeq" id="WP_009202350.1">
    <property type="nucleotide sequence ID" value="NZ_ACJX03000001.1"/>
</dbReference>
<gene>
    <name evidence="3" type="ORF">HMPREF1705_04256</name>
</gene>
<dbReference type="InterPro" id="IPR007386">
    <property type="entry name" value="DUF447_N"/>
</dbReference>
<dbReference type="Pfam" id="PF20766">
    <property type="entry name" value="DUF447_C"/>
    <property type="match status" value="1"/>
</dbReference>
<dbReference type="Gene3D" id="2.30.110.10">
    <property type="entry name" value="Electron Transport, Fmn-binding Protein, Chain A"/>
    <property type="match status" value="1"/>
</dbReference>
<evidence type="ECO:0000313" key="3">
    <source>
        <dbReference type="EMBL" id="KRT34998.1"/>
    </source>
</evidence>
<dbReference type="Proteomes" id="UP000005273">
    <property type="component" value="Unassembled WGS sequence"/>
</dbReference>
<organism evidence="3 4">
    <name type="scientific">Acetomicrobium hydrogeniformans ATCC BAA-1850</name>
    <dbReference type="NCBI Taxonomy" id="592015"/>
    <lineage>
        <taxon>Bacteria</taxon>
        <taxon>Thermotogati</taxon>
        <taxon>Synergistota</taxon>
        <taxon>Synergistia</taxon>
        <taxon>Synergistales</taxon>
        <taxon>Acetomicrobiaceae</taxon>
        <taxon>Acetomicrobium</taxon>
    </lineage>
</organism>
<dbReference type="STRING" id="592015.HMPREF1705_04256"/>
<dbReference type="OrthoDB" id="2112021at2"/>
<evidence type="ECO:0000259" key="2">
    <source>
        <dbReference type="Pfam" id="PF20766"/>
    </source>
</evidence>
<keyword evidence="4" id="KW-1185">Reference proteome</keyword>
<dbReference type="AlphaFoldDB" id="A0A0T5X9M0"/>
<feature type="domain" description="DUF447" evidence="2">
    <location>
        <begin position="124"/>
        <end position="174"/>
    </location>
</feature>
<dbReference type="eggNOG" id="COG2457">
    <property type="taxonomic scope" value="Bacteria"/>
</dbReference>
<dbReference type="InterPro" id="IPR012349">
    <property type="entry name" value="Split_barrel_FMN-bd"/>
</dbReference>
<evidence type="ECO:0000313" key="4">
    <source>
        <dbReference type="Proteomes" id="UP000005273"/>
    </source>
</evidence>
<name>A0A0T5X9M0_9BACT</name>
<comment type="caution">
    <text evidence="3">The sequence shown here is derived from an EMBL/GenBank/DDBJ whole genome shotgun (WGS) entry which is preliminary data.</text>
</comment>
<reference evidence="4" key="1">
    <citation type="submission" date="2012-09" db="EMBL/GenBank/DDBJ databases">
        <authorList>
            <person name="Weinstock G."/>
            <person name="Sodergren E."/>
            <person name="Clifton S."/>
            <person name="Fulton L."/>
            <person name="Fulton B."/>
            <person name="Courtney L."/>
            <person name="Fronick C."/>
            <person name="Harrison M."/>
            <person name="Strong C."/>
            <person name="Farmer C."/>
            <person name="Delehaunty K."/>
            <person name="Markovic C."/>
            <person name="Hall O."/>
            <person name="Minx P."/>
            <person name="Tomlinson C."/>
            <person name="Mitreva M."/>
            <person name="Nelson J."/>
            <person name="Hou S."/>
            <person name="Wollam A."/>
            <person name="Pepin K.H."/>
            <person name="Johnson M."/>
            <person name="Bhonagiri V."/>
            <person name="Nash W.E."/>
            <person name="Suruliraj S."/>
            <person name="Warren W."/>
            <person name="Chinwalla A."/>
            <person name="Mardis E.R."/>
            <person name="Wilson R.K."/>
        </authorList>
    </citation>
    <scope>NUCLEOTIDE SEQUENCE [LARGE SCALE GENOMIC DNA]</scope>
    <source>
        <strain evidence="4">OS1</strain>
    </source>
</reference>
<dbReference type="Gene3D" id="1.20.58.290">
    <property type="entry name" value="Hypothetical membrane protein ta0354_69_121"/>
    <property type="match status" value="1"/>
</dbReference>
<protein>
    <recommendedName>
        <fullName evidence="5">DUF447 family protein</fullName>
    </recommendedName>
</protein>
<evidence type="ECO:0008006" key="5">
    <source>
        <dbReference type="Google" id="ProtNLM"/>
    </source>
</evidence>